<feature type="domain" description="DUF6456" evidence="2">
    <location>
        <begin position="135"/>
        <end position="265"/>
    </location>
</feature>
<reference evidence="4" key="1">
    <citation type="submission" date="2016-10" db="EMBL/GenBank/DDBJ databases">
        <authorList>
            <person name="Varghese N."/>
            <person name="Submissions S."/>
        </authorList>
    </citation>
    <scope>NUCLEOTIDE SEQUENCE [LARGE SCALE GENOMIC DNA]</scope>
    <source>
        <strain evidence="4">Gh-105</strain>
    </source>
</reference>
<protein>
    <recommendedName>
        <fullName evidence="2">DUF6456 domain-containing protein</fullName>
    </recommendedName>
</protein>
<dbReference type="InterPro" id="IPR045599">
    <property type="entry name" value="DUF6456"/>
</dbReference>
<dbReference type="Proteomes" id="UP000199229">
    <property type="component" value="Unassembled WGS sequence"/>
</dbReference>
<feature type="region of interest" description="Disordered" evidence="1">
    <location>
        <begin position="181"/>
        <end position="201"/>
    </location>
</feature>
<dbReference type="RefSeq" id="WP_244528882.1">
    <property type="nucleotide sequence ID" value="NZ_FOPM01000040.1"/>
</dbReference>
<dbReference type="EMBL" id="FOPM01000040">
    <property type="protein sequence ID" value="SFH11840.1"/>
    <property type="molecule type" value="Genomic_DNA"/>
</dbReference>
<dbReference type="Pfam" id="PF20057">
    <property type="entry name" value="DUF6456"/>
    <property type="match status" value="1"/>
</dbReference>
<accession>A0A1I2XEB4</accession>
<gene>
    <name evidence="3" type="ORF">SAMN05192565_1404</name>
</gene>
<dbReference type="AlphaFoldDB" id="A0A1I2XEB4"/>
<dbReference type="STRING" id="582675.SAMN05192565_1404"/>
<name>A0A1I2XEB4_9HYPH</name>
<keyword evidence="4" id="KW-1185">Reference proteome</keyword>
<organism evidence="3 4">
    <name type="scientific">Methylobacterium gossipiicola</name>
    <dbReference type="NCBI Taxonomy" id="582675"/>
    <lineage>
        <taxon>Bacteria</taxon>
        <taxon>Pseudomonadati</taxon>
        <taxon>Pseudomonadota</taxon>
        <taxon>Alphaproteobacteria</taxon>
        <taxon>Hyphomicrobiales</taxon>
        <taxon>Methylobacteriaceae</taxon>
        <taxon>Methylobacterium</taxon>
    </lineage>
</organism>
<evidence type="ECO:0000259" key="2">
    <source>
        <dbReference type="Pfam" id="PF20057"/>
    </source>
</evidence>
<evidence type="ECO:0000313" key="3">
    <source>
        <dbReference type="EMBL" id="SFH11840.1"/>
    </source>
</evidence>
<evidence type="ECO:0000313" key="4">
    <source>
        <dbReference type="Proteomes" id="UP000199229"/>
    </source>
</evidence>
<sequence length="288" mass="30988">MNKNRSTASVSRRADRAAGLAPILGREARRLLTALAEDGAYALPDTLSEDEAGWVVRIGGGGVSLGAGRFPKAAGAELLAADLAERAAGRNARLTLSPAGRARLRRERAGAQAPYLAQHLDLVGEGRPERPLRDAAESPLAWMARRRDRDGVPLIDAACYEAGERLRRDLTQAVMMPRMGTDWSGTKVDGSGPRDPSSASDSMIAARQRVRAALTAVGSDLSGLLLDLCGFLKGLERIEAERRWPARSAKVVARIALARLAEHYGLEREAVGPDRGRMRLWREATGGR</sequence>
<proteinExistence type="predicted"/>
<evidence type="ECO:0000256" key="1">
    <source>
        <dbReference type="SAM" id="MobiDB-lite"/>
    </source>
</evidence>